<dbReference type="Gene3D" id="3.60.15.10">
    <property type="entry name" value="Ribonuclease Z/Hydroxyacylglutathione hydrolase-like"/>
    <property type="match status" value="1"/>
</dbReference>
<sequence length="263" mass="29317">MNLTQIRNATNRLEYADKVFLIDPWLMPKHQFSFIDVPGRPYHVPDEMKEHLLMPFYDLPMSMEEILTGVDYYLVTHLHPDHIDMGMDGTVGAPLDKNVPVICQNQQDAEVFQKSGFREVMVLSEDGMMCGKAKLIKLPALHGTVVPCGDAMGVMFAAEGEKTFYLAGDTVWYPAVADTLKRYQPEVVALNCCAAETVENGRLIMNAEDVQCVAKTSPEARLYLTHLDNVAHAALTRHTLKGSLAERGVTNYDMPLDGQTVTL</sequence>
<dbReference type="GO" id="GO:0016787">
    <property type="term" value="F:hydrolase activity"/>
    <property type="evidence" value="ECO:0007669"/>
    <property type="project" value="UniProtKB-KW"/>
</dbReference>
<dbReference type="InterPro" id="IPR050114">
    <property type="entry name" value="UPF0173_UPF0282_UlaG_hydrolase"/>
</dbReference>
<dbReference type="PANTHER" id="PTHR43546:SF9">
    <property type="entry name" value="L-ASCORBATE-6-PHOSPHATE LACTONASE ULAG-RELATED"/>
    <property type="match status" value="1"/>
</dbReference>
<evidence type="ECO:0000313" key="3">
    <source>
        <dbReference type="EMBL" id="SDO89837.1"/>
    </source>
</evidence>
<dbReference type="SUPFAM" id="SSF56281">
    <property type="entry name" value="Metallo-hydrolase/oxidoreductase"/>
    <property type="match status" value="1"/>
</dbReference>
<keyword evidence="1" id="KW-0378">Hydrolase</keyword>
<protein>
    <submittedName>
        <fullName evidence="3">L-ascorbate metabolism protein UlaG, beta-lactamase superfamily</fullName>
    </submittedName>
</protein>
<gene>
    <name evidence="3" type="ORF">SAMN05216366_10317</name>
</gene>
<dbReference type="Pfam" id="PF12706">
    <property type="entry name" value="Lactamase_B_2"/>
    <property type="match status" value="1"/>
</dbReference>
<dbReference type="EMBL" id="FNJQ01000003">
    <property type="protein sequence ID" value="SDO89837.1"/>
    <property type="molecule type" value="Genomic_DNA"/>
</dbReference>
<dbReference type="PANTHER" id="PTHR43546">
    <property type="entry name" value="UPF0173 METAL-DEPENDENT HYDROLASE MJ1163-RELATED"/>
    <property type="match status" value="1"/>
</dbReference>
<proteinExistence type="predicted"/>
<evidence type="ECO:0000256" key="1">
    <source>
        <dbReference type="ARBA" id="ARBA00022801"/>
    </source>
</evidence>
<feature type="domain" description="Metallo-beta-lactamase" evidence="2">
    <location>
        <begin position="54"/>
        <end position="226"/>
    </location>
</feature>
<accession>A0A1H0NAW1</accession>
<dbReference type="OrthoDB" id="9805728at2"/>
<dbReference type="Proteomes" id="UP000182412">
    <property type="component" value="Unassembled WGS sequence"/>
</dbReference>
<organism evidence="3 4">
    <name type="scientific">Selenomonas ruminantium</name>
    <dbReference type="NCBI Taxonomy" id="971"/>
    <lineage>
        <taxon>Bacteria</taxon>
        <taxon>Bacillati</taxon>
        <taxon>Bacillota</taxon>
        <taxon>Negativicutes</taxon>
        <taxon>Selenomonadales</taxon>
        <taxon>Selenomonadaceae</taxon>
        <taxon>Selenomonas</taxon>
    </lineage>
</organism>
<dbReference type="AlphaFoldDB" id="A0A1H0NAW1"/>
<evidence type="ECO:0000313" key="4">
    <source>
        <dbReference type="Proteomes" id="UP000182412"/>
    </source>
</evidence>
<dbReference type="RefSeq" id="WP_074571229.1">
    <property type="nucleotide sequence ID" value="NZ_FNJQ01000003.1"/>
</dbReference>
<dbReference type="CDD" id="cd06262">
    <property type="entry name" value="metallo-hydrolase-like_MBL-fold"/>
    <property type="match status" value="1"/>
</dbReference>
<name>A0A1H0NAW1_SELRU</name>
<evidence type="ECO:0000259" key="2">
    <source>
        <dbReference type="Pfam" id="PF12706"/>
    </source>
</evidence>
<dbReference type="InterPro" id="IPR036866">
    <property type="entry name" value="RibonucZ/Hydroxyglut_hydro"/>
</dbReference>
<reference evidence="3 4" key="1">
    <citation type="submission" date="2016-10" db="EMBL/GenBank/DDBJ databases">
        <authorList>
            <person name="de Groot N.N."/>
        </authorList>
    </citation>
    <scope>NUCLEOTIDE SEQUENCE [LARGE SCALE GENOMIC DNA]</scope>
    <source>
        <strain evidence="3 4">S137</strain>
    </source>
</reference>
<dbReference type="InterPro" id="IPR001279">
    <property type="entry name" value="Metallo-B-lactamas"/>
</dbReference>